<reference evidence="1 2" key="1">
    <citation type="submission" date="2017-11" db="EMBL/GenBank/DDBJ databases">
        <title>De-novo sequencing of pomegranate (Punica granatum L.) genome.</title>
        <authorList>
            <person name="Akparov Z."/>
            <person name="Amiraslanov A."/>
            <person name="Hajiyeva S."/>
            <person name="Abbasov M."/>
            <person name="Kaur K."/>
            <person name="Hamwieh A."/>
            <person name="Solovyev V."/>
            <person name="Salamov A."/>
            <person name="Braich B."/>
            <person name="Kosarev P."/>
            <person name="Mahmoud A."/>
            <person name="Hajiyev E."/>
            <person name="Babayeva S."/>
            <person name="Izzatullayeva V."/>
            <person name="Mammadov A."/>
            <person name="Mammadov A."/>
            <person name="Sharifova S."/>
            <person name="Ojaghi J."/>
            <person name="Eynullazada K."/>
            <person name="Bayramov B."/>
            <person name="Abdulazimova A."/>
            <person name="Shahmuradov I."/>
        </authorList>
    </citation>
    <scope>NUCLEOTIDE SEQUENCE [LARGE SCALE GENOMIC DNA]</scope>
    <source>
        <strain evidence="2">cv. AG2017</strain>
        <tissue evidence="1">Leaf</tissue>
    </source>
</reference>
<gene>
    <name evidence="1" type="ORF">CRG98_003768</name>
</gene>
<evidence type="ECO:0000313" key="2">
    <source>
        <dbReference type="Proteomes" id="UP000233551"/>
    </source>
</evidence>
<dbReference type="Proteomes" id="UP000233551">
    <property type="component" value="Unassembled WGS sequence"/>
</dbReference>
<comment type="caution">
    <text evidence="1">The sequence shown here is derived from an EMBL/GenBank/DDBJ whole genome shotgun (WGS) entry which is preliminary data.</text>
</comment>
<organism evidence="1 2">
    <name type="scientific">Punica granatum</name>
    <name type="common">Pomegranate</name>
    <dbReference type="NCBI Taxonomy" id="22663"/>
    <lineage>
        <taxon>Eukaryota</taxon>
        <taxon>Viridiplantae</taxon>
        <taxon>Streptophyta</taxon>
        <taxon>Embryophyta</taxon>
        <taxon>Tracheophyta</taxon>
        <taxon>Spermatophyta</taxon>
        <taxon>Magnoliopsida</taxon>
        <taxon>eudicotyledons</taxon>
        <taxon>Gunneridae</taxon>
        <taxon>Pentapetalae</taxon>
        <taxon>rosids</taxon>
        <taxon>malvids</taxon>
        <taxon>Myrtales</taxon>
        <taxon>Lythraceae</taxon>
        <taxon>Punica</taxon>
    </lineage>
</organism>
<name>A0A2I0L5F9_PUNGR</name>
<proteinExistence type="predicted"/>
<dbReference type="AlphaFoldDB" id="A0A2I0L5F9"/>
<protein>
    <submittedName>
        <fullName evidence="1">Uncharacterized protein</fullName>
    </submittedName>
</protein>
<evidence type="ECO:0000313" key="1">
    <source>
        <dbReference type="EMBL" id="PKI75853.1"/>
    </source>
</evidence>
<keyword evidence="2" id="KW-1185">Reference proteome</keyword>
<accession>A0A2I0L5F9</accession>
<sequence length="130" mass="14766">MFESQATRLNAWKDARMQRMHARARMGARESATGRCARGRAGLCSDEDECELSILHMEKPRALMSINEGLSVVFKLLGYFQPRVQEKLGMDGLAREELPLGNSWVPRPKRRNREKARVSIDRAFEACGSN</sequence>
<dbReference type="EMBL" id="PGOL01000148">
    <property type="protein sequence ID" value="PKI75853.1"/>
    <property type="molecule type" value="Genomic_DNA"/>
</dbReference>